<dbReference type="Proteomes" id="UP000599523">
    <property type="component" value="Unassembled WGS sequence"/>
</dbReference>
<dbReference type="EMBL" id="WTVM01000126">
    <property type="protein sequence ID" value="NMG04502.1"/>
    <property type="molecule type" value="Genomic_DNA"/>
</dbReference>
<accession>A0A972FFQ2</accession>
<sequence>SERTEAAAQEAVERERAAERERACGQARGQLVALESGQRVARFNEQGEREFLTDEQRTEEIERTRRFITDNCQ</sequence>
<evidence type="ECO:0000256" key="1">
    <source>
        <dbReference type="SAM" id="MobiDB-lite"/>
    </source>
</evidence>
<keyword evidence="3" id="KW-1185">Reference proteome</keyword>
<comment type="caution">
    <text evidence="2">The sequence shown here is derived from an EMBL/GenBank/DDBJ whole genome shotgun (WGS) entry which is preliminary data.</text>
</comment>
<proteinExistence type="predicted"/>
<organism evidence="2 3">
    <name type="scientific">Azoarcus taiwanensis</name>
    <dbReference type="NCBI Taxonomy" id="666964"/>
    <lineage>
        <taxon>Bacteria</taxon>
        <taxon>Pseudomonadati</taxon>
        <taxon>Pseudomonadota</taxon>
        <taxon>Betaproteobacteria</taxon>
        <taxon>Rhodocyclales</taxon>
        <taxon>Zoogloeaceae</taxon>
        <taxon>Azoarcus</taxon>
    </lineage>
</organism>
<gene>
    <name evidence="2" type="ORF">GPA21_16220</name>
</gene>
<evidence type="ECO:0000313" key="2">
    <source>
        <dbReference type="EMBL" id="NMG04502.1"/>
    </source>
</evidence>
<evidence type="ECO:0000313" key="3">
    <source>
        <dbReference type="Proteomes" id="UP000599523"/>
    </source>
</evidence>
<reference evidence="2" key="1">
    <citation type="submission" date="2019-12" db="EMBL/GenBank/DDBJ databases">
        <title>Comparative genomics gives insights into the taxonomy of the Azoarcus-Aromatoleum group and reveals separate origins of nif in the plant-associated Azoarcus and non-plant-associated Aromatoleum sub-groups.</title>
        <authorList>
            <person name="Lafos M."/>
            <person name="Maluk M."/>
            <person name="Batista M."/>
            <person name="Junghare M."/>
            <person name="Carmona M."/>
            <person name="Faoro H."/>
            <person name="Cruz L.M."/>
            <person name="Battistoni F."/>
            <person name="De Souza E."/>
            <person name="Pedrosa F."/>
            <person name="Chen W.-M."/>
            <person name="Poole P.S."/>
            <person name="Dixon R.A."/>
            <person name="James E.K."/>
        </authorList>
    </citation>
    <scope>NUCLEOTIDE SEQUENCE</scope>
    <source>
        <strain evidence="2">NSC3</strain>
    </source>
</reference>
<feature type="non-terminal residue" evidence="2">
    <location>
        <position position="1"/>
    </location>
</feature>
<protein>
    <submittedName>
        <fullName evidence="2">DUF4124 domain-containing protein</fullName>
    </submittedName>
</protein>
<name>A0A972FFQ2_9RHOO</name>
<dbReference type="AlphaFoldDB" id="A0A972FFQ2"/>
<feature type="region of interest" description="Disordered" evidence="1">
    <location>
        <begin position="1"/>
        <end position="21"/>
    </location>
</feature>